<dbReference type="InterPro" id="IPR021759">
    <property type="entry name" value="WxLIP_HBD"/>
</dbReference>
<feature type="domain" description="WxL Interacting Protein host binding" evidence="3">
    <location>
        <begin position="163"/>
        <end position="300"/>
    </location>
</feature>
<feature type="domain" description="WxL Interacting Protein peptidoglycan binding" evidence="2">
    <location>
        <begin position="33"/>
        <end position="151"/>
    </location>
</feature>
<dbReference type="KEGG" id="esg:EsVE80_17740"/>
<keyword evidence="5" id="KW-1185">Reference proteome</keyword>
<organism evidence="4 5">
    <name type="scientific">Enterococcus saigonensis</name>
    <dbReference type="NCBI Taxonomy" id="1805431"/>
    <lineage>
        <taxon>Bacteria</taxon>
        <taxon>Bacillati</taxon>
        <taxon>Bacillota</taxon>
        <taxon>Bacilli</taxon>
        <taxon>Lactobacillales</taxon>
        <taxon>Enterococcaceae</taxon>
        <taxon>Enterococcus</taxon>
    </lineage>
</organism>
<feature type="transmembrane region" description="Helical" evidence="1">
    <location>
        <begin position="311"/>
        <end position="331"/>
    </location>
</feature>
<dbReference type="Proteomes" id="UP000502998">
    <property type="component" value="Chromosome"/>
</dbReference>
<dbReference type="AlphaFoldDB" id="A0A679IN54"/>
<dbReference type="Pfam" id="PF11797">
    <property type="entry name" value="WxLIP_HBD"/>
    <property type="match status" value="1"/>
</dbReference>
<accession>A0A679IN54</accession>
<evidence type="ECO:0000313" key="4">
    <source>
        <dbReference type="EMBL" id="BCA86251.1"/>
    </source>
</evidence>
<gene>
    <name evidence="4" type="ORF">EsVE80_17740</name>
</gene>
<name>A0A679IN54_9ENTE</name>
<keyword evidence="1" id="KW-1133">Transmembrane helix</keyword>
<sequence>MSVKRRIFLCFIFFMIFFIPVKGYAAQTSNVDYSVEPILPANQIKRGNTFFDLKVLPNQKQTLKIKINNFAKTQQTFHIRVNDAQTNSNLVIDYNNFETNGFIGAKKISTMIEYPKTITIPAQKSGIVSLNLSVLNQSFDGILLGGIQVQKEKPKKKTNENTFTTEYDYIIGLMLSENEKKIVPELKFVSVKPSVIENNAGVEIQLQNVKPINIAAVTLNGYIYKDKSPKPVISRIIKNGSIAPESSFKIAFFNGEMGKTKPLEPGNYLLKLTLEEKNGQRWDFEEEFEITKKQAQTVNNHVFVVKKDNTLLYGIMGVLLAILLLLLLLVVKKYKKKQH</sequence>
<evidence type="ECO:0000259" key="3">
    <source>
        <dbReference type="Pfam" id="PF11797"/>
    </source>
</evidence>
<reference evidence="4 5" key="1">
    <citation type="submission" date="2020-02" db="EMBL/GenBank/DDBJ databases">
        <title>Characterization of vanA genotype vancomycin-resistant Enterococcus saigonensis VE80.</title>
        <authorList>
            <person name="Harada T."/>
            <person name="Motooka D."/>
            <person name="Nakamura S."/>
            <person name="Yamamoto Y."/>
            <person name="Kawahara R."/>
            <person name="Kawatsu K."/>
        </authorList>
    </citation>
    <scope>NUCLEOTIDE SEQUENCE [LARGE SCALE GENOMIC DNA]</scope>
    <source>
        <strain evidence="4 5">VE80</strain>
    </source>
</reference>
<keyword evidence="1" id="KW-0812">Transmembrane</keyword>
<evidence type="ECO:0000313" key="5">
    <source>
        <dbReference type="Proteomes" id="UP000502998"/>
    </source>
</evidence>
<proteinExistence type="predicted"/>
<dbReference type="EMBL" id="AP022822">
    <property type="protein sequence ID" value="BCA86251.1"/>
    <property type="molecule type" value="Genomic_DNA"/>
</dbReference>
<keyword evidence="1" id="KW-0472">Membrane</keyword>
<dbReference type="InterPro" id="IPR010317">
    <property type="entry name" value="WxLIP_PGBD"/>
</dbReference>
<evidence type="ECO:0000259" key="2">
    <source>
        <dbReference type="Pfam" id="PF06030"/>
    </source>
</evidence>
<dbReference type="RefSeq" id="WP_232061180.1">
    <property type="nucleotide sequence ID" value="NZ_AP022822.1"/>
</dbReference>
<protein>
    <submittedName>
        <fullName evidence="4">Cell surface protein</fullName>
    </submittedName>
</protein>
<dbReference type="Pfam" id="PF06030">
    <property type="entry name" value="WxLIP_PGBD"/>
    <property type="match status" value="1"/>
</dbReference>
<evidence type="ECO:0000256" key="1">
    <source>
        <dbReference type="SAM" id="Phobius"/>
    </source>
</evidence>